<dbReference type="EMBL" id="KK118463">
    <property type="protein sequence ID" value="KFM73011.1"/>
    <property type="molecule type" value="Genomic_DNA"/>
</dbReference>
<keyword evidence="2" id="KW-1185">Reference proteome</keyword>
<dbReference type="Proteomes" id="UP000054359">
    <property type="component" value="Unassembled WGS sequence"/>
</dbReference>
<dbReference type="STRING" id="407821.A0A087U6M2"/>
<gene>
    <name evidence="1" type="ORF">X975_03269</name>
</gene>
<reference evidence="1 2" key="1">
    <citation type="submission" date="2013-11" db="EMBL/GenBank/DDBJ databases">
        <title>Genome sequencing of Stegodyphus mimosarum.</title>
        <authorList>
            <person name="Bechsgaard J."/>
        </authorList>
    </citation>
    <scope>NUCLEOTIDE SEQUENCE [LARGE SCALE GENOMIC DNA]</scope>
</reference>
<proteinExistence type="predicted"/>
<name>A0A087U6M2_STEMI</name>
<evidence type="ECO:0008006" key="3">
    <source>
        <dbReference type="Google" id="ProtNLM"/>
    </source>
</evidence>
<sequence length="132" mass="15250">MEGRIDAVENKVAQIEETVSSMKEQIEERISAVEQQNPEGQIARWIQRLQEYDITIRYRKGSSHENADALSRRSCPENCRYCSSVETQYQLLNPLARQITTSTSADPDPWSEKKVRKDQLEDRDIKPIIGLI</sequence>
<evidence type="ECO:0000313" key="2">
    <source>
        <dbReference type="Proteomes" id="UP000054359"/>
    </source>
</evidence>
<evidence type="ECO:0000313" key="1">
    <source>
        <dbReference type="EMBL" id="KFM73011.1"/>
    </source>
</evidence>
<accession>A0A087U6M2</accession>
<dbReference type="OrthoDB" id="10030726at2759"/>
<dbReference type="AlphaFoldDB" id="A0A087U6M2"/>
<feature type="non-terminal residue" evidence="1">
    <location>
        <position position="132"/>
    </location>
</feature>
<organism evidence="1 2">
    <name type="scientific">Stegodyphus mimosarum</name>
    <name type="common">African social velvet spider</name>
    <dbReference type="NCBI Taxonomy" id="407821"/>
    <lineage>
        <taxon>Eukaryota</taxon>
        <taxon>Metazoa</taxon>
        <taxon>Ecdysozoa</taxon>
        <taxon>Arthropoda</taxon>
        <taxon>Chelicerata</taxon>
        <taxon>Arachnida</taxon>
        <taxon>Araneae</taxon>
        <taxon>Araneomorphae</taxon>
        <taxon>Entelegynae</taxon>
        <taxon>Eresoidea</taxon>
        <taxon>Eresidae</taxon>
        <taxon>Stegodyphus</taxon>
    </lineage>
</organism>
<protein>
    <recommendedName>
        <fullName evidence="3">Reverse transcriptase RNase H-like domain-containing protein</fullName>
    </recommendedName>
</protein>